<dbReference type="EMBL" id="JAAMPC010000172">
    <property type="protein sequence ID" value="KAG2243604.1"/>
    <property type="molecule type" value="Genomic_DNA"/>
</dbReference>
<keyword evidence="1" id="KW-0175">Coiled coil</keyword>
<protein>
    <submittedName>
        <fullName evidence="2">Uncharacterized protein</fullName>
    </submittedName>
</protein>
<dbReference type="InterPro" id="IPR043424">
    <property type="entry name" value="BLT-like"/>
</dbReference>
<dbReference type="Proteomes" id="UP000886595">
    <property type="component" value="Unassembled WGS sequence"/>
</dbReference>
<evidence type="ECO:0000313" key="4">
    <source>
        <dbReference type="Proteomes" id="UP000886595"/>
    </source>
</evidence>
<dbReference type="AlphaFoldDB" id="A0A8X7P0I1"/>
<evidence type="ECO:0000313" key="2">
    <source>
        <dbReference type="EMBL" id="KAG2243604.1"/>
    </source>
</evidence>
<sequence>MEGLTNLGSFRTYYSVEPSQQFHEDKYLDGSLVPRLETELRKAQSRIKELEREKYGSKENIRSFLRNQRISHEENTDPVVDYLKNKLSKEREERKRANAENAMLKKKMRDMESSVNRLRRERDTLEKVCEELVTRIDELKAETRKKWDEKEEERQMLEMAEMWREESVRVKLMDAKLSLEEKYAEMNWFVDELEKCLVMARKVGAEEMKLKRGEGLIKMARSLEDAANGTDLEKF</sequence>
<organism evidence="2 4">
    <name type="scientific">Brassica carinata</name>
    <name type="common">Ethiopian mustard</name>
    <name type="synonym">Abyssinian cabbage</name>
    <dbReference type="NCBI Taxonomy" id="52824"/>
    <lineage>
        <taxon>Eukaryota</taxon>
        <taxon>Viridiplantae</taxon>
        <taxon>Streptophyta</taxon>
        <taxon>Embryophyta</taxon>
        <taxon>Tracheophyta</taxon>
        <taxon>Spermatophyta</taxon>
        <taxon>Magnoliopsida</taxon>
        <taxon>eudicotyledons</taxon>
        <taxon>Gunneridae</taxon>
        <taxon>Pentapetalae</taxon>
        <taxon>rosids</taxon>
        <taxon>malvids</taxon>
        <taxon>Brassicales</taxon>
        <taxon>Brassicaceae</taxon>
        <taxon>Brassiceae</taxon>
        <taxon>Brassica</taxon>
    </lineage>
</organism>
<keyword evidence="4" id="KW-1185">Reference proteome</keyword>
<proteinExistence type="predicted"/>
<accession>A0A8X7P0I1</accession>
<dbReference type="OrthoDB" id="1104349at2759"/>
<feature type="coiled-coil region" evidence="1">
    <location>
        <begin position="33"/>
        <end position="142"/>
    </location>
</feature>
<evidence type="ECO:0000256" key="1">
    <source>
        <dbReference type="SAM" id="Coils"/>
    </source>
</evidence>
<name>A0A8X7P0I1_BRACI</name>
<dbReference type="PANTHER" id="PTHR31071">
    <property type="entry name" value="GB|AAF24581.1"/>
    <property type="match status" value="1"/>
</dbReference>
<evidence type="ECO:0000313" key="3">
    <source>
        <dbReference type="EMBL" id="KAG2243605.1"/>
    </source>
</evidence>
<dbReference type="PANTHER" id="PTHR31071:SF45">
    <property type="entry name" value="BRANCHLESS TRICHOME-LIKE PROTEIN"/>
    <property type="match status" value="1"/>
</dbReference>
<dbReference type="EMBL" id="JAAMPC010000172">
    <property type="protein sequence ID" value="KAG2243605.1"/>
    <property type="molecule type" value="Genomic_DNA"/>
</dbReference>
<gene>
    <name evidence="2" type="ORF">Bca52824_094558</name>
    <name evidence="3" type="ORF">Bca52824_094559</name>
</gene>
<reference evidence="2 4" key="1">
    <citation type="submission" date="2020-02" db="EMBL/GenBank/DDBJ databases">
        <authorList>
            <person name="Ma Q."/>
            <person name="Huang Y."/>
            <person name="Song X."/>
            <person name="Pei D."/>
        </authorList>
    </citation>
    <scope>NUCLEOTIDE SEQUENCE [LARGE SCALE GENOMIC DNA]</scope>
    <source>
        <strain evidence="2">Sxm20200214</strain>
        <tissue evidence="2">Leaf</tissue>
    </source>
</reference>
<comment type="caution">
    <text evidence="2">The sequence shown here is derived from an EMBL/GenBank/DDBJ whole genome shotgun (WGS) entry which is preliminary data.</text>
</comment>